<evidence type="ECO:0000256" key="8">
    <source>
        <dbReference type="SAM" id="MobiDB-lite"/>
    </source>
</evidence>
<organism evidence="12 13">
    <name type="scientific">Streptomyces humicola</name>
    <dbReference type="NCBI Taxonomy" id="2953240"/>
    <lineage>
        <taxon>Bacteria</taxon>
        <taxon>Bacillati</taxon>
        <taxon>Actinomycetota</taxon>
        <taxon>Actinomycetes</taxon>
        <taxon>Kitasatosporales</taxon>
        <taxon>Streptomycetaceae</taxon>
        <taxon>Streptomyces</taxon>
    </lineage>
</organism>
<protein>
    <submittedName>
        <fullName evidence="12">Glycosyltransferase family 39 protein</fullName>
        <ecNumber evidence="12">2.4.-.-</ecNumber>
    </submittedName>
</protein>
<dbReference type="PANTHER" id="PTHR33908">
    <property type="entry name" value="MANNOSYLTRANSFERASE YKCB-RELATED"/>
    <property type="match status" value="1"/>
</dbReference>
<gene>
    <name evidence="12" type="ORF">NGB36_26130</name>
</gene>
<keyword evidence="7 9" id="KW-0472">Membrane</keyword>
<feature type="domain" description="Glycosyltransferase RgtA/B/C/D-like" evidence="10">
    <location>
        <begin position="89"/>
        <end position="245"/>
    </location>
</feature>
<evidence type="ECO:0000256" key="7">
    <source>
        <dbReference type="ARBA" id="ARBA00023136"/>
    </source>
</evidence>
<evidence type="ECO:0000313" key="13">
    <source>
        <dbReference type="Proteomes" id="UP001057702"/>
    </source>
</evidence>
<dbReference type="EMBL" id="JANFNG010000028">
    <property type="protein sequence ID" value="MCQ4083970.1"/>
    <property type="molecule type" value="Genomic_DNA"/>
</dbReference>
<dbReference type="InterPro" id="IPR038731">
    <property type="entry name" value="RgtA/B/C-like"/>
</dbReference>
<feature type="transmembrane region" description="Helical" evidence="9">
    <location>
        <begin position="206"/>
        <end position="224"/>
    </location>
</feature>
<comment type="caution">
    <text evidence="12">The sequence shown here is derived from an EMBL/GenBank/DDBJ whole genome shotgun (WGS) entry which is preliminary data.</text>
</comment>
<dbReference type="Pfam" id="PF13231">
    <property type="entry name" value="PMT_2"/>
    <property type="match status" value="1"/>
</dbReference>
<evidence type="ECO:0000259" key="11">
    <source>
        <dbReference type="Pfam" id="PF24878"/>
    </source>
</evidence>
<feature type="transmembrane region" description="Helical" evidence="9">
    <location>
        <begin position="30"/>
        <end position="48"/>
    </location>
</feature>
<evidence type="ECO:0000256" key="2">
    <source>
        <dbReference type="ARBA" id="ARBA00022475"/>
    </source>
</evidence>
<evidence type="ECO:0000256" key="3">
    <source>
        <dbReference type="ARBA" id="ARBA00022676"/>
    </source>
</evidence>
<dbReference type="RefSeq" id="WP_255923006.1">
    <property type="nucleotide sequence ID" value="NZ_JANFNG010000028.1"/>
</dbReference>
<feature type="transmembrane region" description="Helical" evidence="9">
    <location>
        <begin position="557"/>
        <end position="576"/>
    </location>
</feature>
<reference evidence="12" key="1">
    <citation type="submission" date="2022-06" db="EMBL/GenBank/DDBJ databases">
        <title>Draft genome sequence of Streptomyces sp. RB6PN25 isolated from peat swamp forest in Thailand.</title>
        <authorList>
            <person name="Duangmal K."/>
            <person name="Klaysubun C."/>
        </authorList>
    </citation>
    <scope>NUCLEOTIDE SEQUENCE</scope>
    <source>
        <strain evidence="12">RB6PN25</strain>
    </source>
</reference>
<keyword evidence="5 9" id="KW-0812">Transmembrane</keyword>
<feature type="region of interest" description="Disordered" evidence="8">
    <location>
        <begin position="1"/>
        <end position="24"/>
    </location>
</feature>
<accession>A0ABT1Q218</accession>
<feature type="transmembrane region" description="Helical" evidence="9">
    <location>
        <begin position="135"/>
        <end position="155"/>
    </location>
</feature>
<feature type="transmembrane region" description="Helical" evidence="9">
    <location>
        <begin position="442"/>
        <end position="462"/>
    </location>
</feature>
<keyword evidence="3 12" id="KW-0328">Glycosyltransferase</keyword>
<evidence type="ECO:0000256" key="4">
    <source>
        <dbReference type="ARBA" id="ARBA00022679"/>
    </source>
</evidence>
<keyword evidence="13" id="KW-1185">Reference proteome</keyword>
<feature type="domain" description="Putative mannosyltransferase YkcA/B-like C-terminal" evidence="11">
    <location>
        <begin position="641"/>
        <end position="738"/>
    </location>
</feature>
<evidence type="ECO:0000256" key="5">
    <source>
        <dbReference type="ARBA" id="ARBA00022692"/>
    </source>
</evidence>
<proteinExistence type="predicted"/>
<evidence type="ECO:0000313" key="12">
    <source>
        <dbReference type="EMBL" id="MCQ4083970.1"/>
    </source>
</evidence>
<feature type="transmembrane region" description="Helical" evidence="9">
    <location>
        <begin position="526"/>
        <end position="545"/>
    </location>
</feature>
<dbReference type="InterPro" id="IPR056785">
    <property type="entry name" value="YkcA/B-like_C"/>
</dbReference>
<evidence type="ECO:0000256" key="1">
    <source>
        <dbReference type="ARBA" id="ARBA00004651"/>
    </source>
</evidence>
<evidence type="ECO:0000256" key="9">
    <source>
        <dbReference type="SAM" id="Phobius"/>
    </source>
</evidence>
<dbReference type="InterPro" id="IPR050297">
    <property type="entry name" value="LipidA_mod_glycosyltrf_83"/>
</dbReference>
<feature type="transmembrane region" description="Helical" evidence="9">
    <location>
        <begin position="468"/>
        <end position="488"/>
    </location>
</feature>
<sequence>MVTTVLTPTAPAGWPPRRAPWQSPDDQPAYVRPVLLVIVMLAALLYAWGISTSPFHSFYADAVRSMSESWKAFFFGSFDPANSITIDKLPGFLWPQALSARLFGFHSWALTLPQVLEGVASVVVLYRVVRRWMGVNAALLASGAFLCIPAADGLFRTQTEDPMFTLCVLLAAGATQRAAHSGRLRSLIMAGVWVGIGFQAKMLEAWAVLPALAVVYLVTAPAALRKRIVHVLLAAVVTVAVSSVWVVAVALTPAKDRPYIDGTTNNSAFSMVVGYNFLNRFSSVGLNASDTGSISATQGGGHRGGFGAAGGEGHFGQLGAGQYGGGHVGGGLGGGLGGGSGQYRTGNSGSGYGGSWTTGAGGAFGGYHRGMYGGGQADGAHGDMNAAAHSGGGFGAGENGWGKMFGSALASQTGWLYPLAALATVCGLVWRRRAPRTDKIRAGFLLWGVWLVTYFLVFSAGAVSGHTYYMGVIAVPCAALAGGGVALMWRAYRAGGPRAWALPVAVGATAVWSAYISSQFPSFQSWLAPASIVLGLGSVIALAVGRPGRRPVGRGRVAIVGLLVGLVSMLVAPAAWASQVFASSSSMTSMMGSVGPSSGFGGGSGGGRFAAMTDHGASRGGRSFGGFGGSSTQLDAQQQQLLDYTAAHKGSSEYDFATNSWSTASPYIVDTGANVLAMGGFTGQVPFPSLPAFQQLVNSGKLNFVLVGGESGMGAFFGGGTSDASTPAAKITNWVKSNCSQVPAKDYAGTTTAVSGQTTMAGGSQGQTLYQCTAEH</sequence>
<dbReference type="GO" id="GO:0016757">
    <property type="term" value="F:glycosyltransferase activity"/>
    <property type="evidence" value="ECO:0007669"/>
    <property type="project" value="UniProtKB-KW"/>
</dbReference>
<keyword evidence="4 12" id="KW-0808">Transferase</keyword>
<keyword evidence="6 9" id="KW-1133">Transmembrane helix</keyword>
<name>A0ABT1Q218_9ACTN</name>
<comment type="subcellular location">
    <subcellularLocation>
        <location evidence="1">Cell membrane</location>
        <topology evidence="1">Multi-pass membrane protein</topology>
    </subcellularLocation>
</comment>
<evidence type="ECO:0000259" key="10">
    <source>
        <dbReference type="Pfam" id="PF13231"/>
    </source>
</evidence>
<feature type="transmembrane region" description="Helical" evidence="9">
    <location>
        <begin position="500"/>
        <end position="520"/>
    </location>
</feature>
<feature type="transmembrane region" description="Helical" evidence="9">
    <location>
        <begin position="414"/>
        <end position="430"/>
    </location>
</feature>
<dbReference type="PANTHER" id="PTHR33908:SF3">
    <property type="entry name" value="UNDECAPRENYL PHOSPHATE-ALPHA-4-AMINO-4-DEOXY-L-ARABINOSE ARABINOSYL TRANSFERASE"/>
    <property type="match status" value="1"/>
</dbReference>
<dbReference type="Pfam" id="PF24878">
    <property type="entry name" value="YkcB_C"/>
    <property type="match status" value="1"/>
</dbReference>
<dbReference type="Proteomes" id="UP001057702">
    <property type="component" value="Unassembled WGS sequence"/>
</dbReference>
<keyword evidence="2" id="KW-1003">Cell membrane</keyword>
<feature type="transmembrane region" description="Helical" evidence="9">
    <location>
        <begin position="231"/>
        <end position="251"/>
    </location>
</feature>
<feature type="transmembrane region" description="Helical" evidence="9">
    <location>
        <begin position="108"/>
        <end position="129"/>
    </location>
</feature>
<dbReference type="EC" id="2.4.-.-" evidence="12"/>
<evidence type="ECO:0000256" key="6">
    <source>
        <dbReference type="ARBA" id="ARBA00022989"/>
    </source>
</evidence>